<evidence type="ECO:0000256" key="1">
    <source>
        <dbReference type="SAM" id="MobiDB-lite"/>
    </source>
</evidence>
<protein>
    <submittedName>
        <fullName evidence="2">Uncharacterized protein</fullName>
    </submittedName>
</protein>
<dbReference type="AlphaFoldDB" id="A0A8X7CS14"/>
<accession>A0A8X7CS14</accession>
<dbReference type="EMBL" id="BMAV01020787">
    <property type="protein sequence ID" value="GFY74497.1"/>
    <property type="molecule type" value="Genomic_DNA"/>
</dbReference>
<reference evidence="2" key="1">
    <citation type="submission" date="2020-08" db="EMBL/GenBank/DDBJ databases">
        <title>Multicomponent nature underlies the extraordinary mechanical properties of spider dragline silk.</title>
        <authorList>
            <person name="Kono N."/>
            <person name="Nakamura H."/>
            <person name="Mori M."/>
            <person name="Yoshida Y."/>
            <person name="Ohtoshi R."/>
            <person name="Malay A.D."/>
            <person name="Moran D.A.P."/>
            <person name="Tomita M."/>
            <person name="Numata K."/>
            <person name="Arakawa K."/>
        </authorList>
    </citation>
    <scope>NUCLEOTIDE SEQUENCE</scope>
</reference>
<keyword evidence="3" id="KW-1185">Reference proteome</keyword>
<name>A0A8X7CS14_9ARAC</name>
<proteinExistence type="predicted"/>
<organism evidence="2 3">
    <name type="scientific">Trichonephila inaurata madagascariensis</name>
    <dbReference type="NCBI Taxonomy" id="2747483"/>
    <lineage>
        <taxon>Eukaryota</taxon>
        <taxon>Metazoa</taxon>
        <taxon>Ecdysozoa</taxon>
        <taxon>Arthropoda</taxon>
        <taxon>Chelicerata</taxon>
        <taxon>Arachnida</taxon>
        <taxon>Araneae</taxon>
        <taxon>Araneomorphae</taxon>
        <taxon>Entelegynae</taxon>
        <taxon>Araneoidea</taxon>
        <taxon>Nephilidae</taxon>
        <taxon>Trichonephila</taxon>
        <taxon>Trichonephila inaurata</taxon>
    </lineage>
</organism>
<evidence type="ECO:0000313" key="3">
    <source>
        <dbReference type="Proteomes" id="UP000886998"/>
    </source>
</evidence>
<dbReference type="Proteomes" id="UP000886998">
    <property type="component" value="Unassembled WGS sequence"/>
</dbReference>
<sequence length="103" mass="11927">MQTLPPSKNSRPAARDHRTSSRARVRDWSRNPTIRRKRSFRDCSPRSYFPNTFLSKDRSLPVAASTTKKHLSGFRLGKENESCFCECSKSERFSTPFPPPHQK</sequence>
<comment type="caution">
    <text evidence="2">The sequence shown here is derived from an EMBL/GenBank/DDBJ whole genome shotgun (WGS) entry which is preliminary data.</text>
</comment>
<evidence type="ECO:0000313" key="2">
    <source>
        <dbReference type="EMBL" id="GFY74497.1"/>
    </source>
</evidence>
<feature type="compositionally biased region" description="Polar residues" evidence="1">
    <location>
        <begin position="1"/>
        <end position="10"/>
    </location>
</feature>
<gene>
    <name evidence="2" type="ORF">TNIN_465011</name>
</gene>
<feature type="compositionally biased region" description="Basic and acidic residues" evidence="1">
    <location>
        <begin position="13"/>
        <end position="29"/>
    </location>
</feature>
<dbReference type="OrthoDB" id="10438658at2759"/>
<feature type="region of interest" description="Disordered" evidence="1">
    <location>
        <begin position="1"/>
        <end position="45"/>
    </location>
</feature>